<dbReference type="OrthoDB" id="6905301at2"/>
<dbReference type="AlphaFoldDB" id="A0A1H2V1X8"/>
<dbReference type="Pfam" id="PF07963">
    <property type="entry name" value="N_methyl"/>
    <property type="match status" value="1"/>
</dbReference>
<keyword evidence="1" id="KW-0488">Methylation</keyword>
<sequence>MNNHPLTSPARIVGAARCPRAIPSFAKTGARHAAVRRGAHSGFTLIEVMITLVIVAILAGIALPSYTSYITKSKIRTAQADLVALSLNLENHFQRQLTYPTSTTSNTAETKALFTGWTPAQASDFSYTLSTATSTTYTVTATGTSSNLSGCTISLTNLNERSVSNCGSFTGWQ</sequence>
<keyword evidence="2" id="KW-1133">Transmembrane helix</keyword>
<dbReference type="EMBL" id="FNNU01000002">
    <property type="protein sequence ID" value="SDW62315.1"/>
    <property type="molecule type" value="Genomic_DNA"/>
</dbReference>
<dbReference type="Pfam" id="PF16732">
    <property type="entry name" value="ComP_DUS"/>
    <property type="match status" value="1"/>
</dbReference>
<dbReference type="PANTHER" id="PTHR30093:SF47">
    <property type="entry name" value="TYPE IV PILUS NON-CORE MINOR PILIN PILE"/>
    <property type="match status" value="1"/>
</dbReference>
<dbReference type="GO" id="GO:0043683">
    <property type="term" value="P:type IV pilus assembly"/>
    <property type="evidence" value="ECO:0007669"/>
    <property type="project" value="InterPro"/>
</dbReference>
<keyword evidence="2" id="KW-0812">Transmembrane</keyword>
<dbReference type="Proteomes" id="UP000243778">
    <property type="component" value="Unassembled WGS sequence"/>
</dbReference>
<dbReference type="PANTHER" id="PTHR30093">
    <property type="entry name" value="GENERAL SECRETION PATHWAY PROTEIN G"/>
    <property type="match status" value="1"/>
</dbReference>
<evidence type="ECO:0000313" key="4">
    <source>
        <dbReference type="Proteomes" id="UP000243778"/>
    </source>
</evidence>
<gene>
    <name evidence="3" type="ORF">SAMN05216287_1093</name>
</gene>
<dbReference type="InterPro" id="IPR012902">
    <property type="entry name" value="N_methyl_site"/>
</dbReference>
<keyword evidence="4" id="KW-1185">Reference proteome</keyword>
<accession>A0A1H2V1X8</accession>
<dbReference type="Gene3D" id="3.30.700.10">
    <property type="entry name" value="Glycoprotein, Type 4 Pilin"/>
    <property type="match status" value="1"/>
</dbReference>
<dbReference type="InterPro" id="IPR045584">
    <property type="entry name" value="Pilin-like"/>
</dbReference>
<proteinExistence type="predicted"/>
<evidence type="ECO:0000256" key="2">
    <source>
        <dbReference type="SAM" id="Phobius"/>
    </source>
</evidence>
<dbReference type="GO" id="GO:0015628">
    <property type="term" value="P:protein secretion by the type II secretion system"/>
    <property type="evidence" value="ECO:0007669"/>
    <property type="project" value="InterPro"/>
</dbReference>
<dbReference type="InterPro" id="IPR000983">
    <property type="entry name" value="Bac_GSPG_pilin"/>
</dbReference>
<keyword evidence="2" id="KW-0472">Membrane</keyword>
<feature type="transmembrane region" description="Helical" evidence="2">
    <location>
        <begin position="45"/>
        <end position="66"/>
    </location>
</feature>
<evidence type="ECO:0000313" key="3">
    <source>
        <dbReference type="EMBL" id="SDW62315.1"/>
    </source>
</evidence>
<dbReference type="STRING" id="1007099.SAMN05216287_1093"/>
<dbReference type="GO" id="GO:0015627">
    <property type="term" value="C:type II protein secretion system complex"/>
    <property type="evidence" value="ECO:0007669"/>
    <property type="project" value="InterPro"/>
</dbReference>
<evidence type="ECO:0000256" key="1">
    <source>
        <dbReference type="ARBA" id="ARBA00022481"/>
    </source>
</evidence>
<dbReference type="NCBIfam" id="TIGR02532">
    <property type="entry name" value="IV_pilin_GFxxxE"/>
    <property type="match status" value="1"/>
</dbReference>
<reference evidence="4" key="1">
    <citation type="submission" date="2016-10" db="EMBL/GenBank/DDBJ databases">
        <authorList>
            <person name="Varghese N."/>
            <person name="Submissions S."/>
        </authorList>
    </citation>
    <scope>NUCLEOTIDE SEQUENCE [LARGE SCALE GENOMIC DNA]</scope>
    <source>
        <strain evidence="4">NRRL B-59562</strain>
    </source>
</reference>
<dbReference type="InterPro" id="IPR031982">
    <property type="entry name" value="PilE-like"/>
</dbReference>
<name>A0A1H2V1X8_9PSED</name>
<dbReference type="PROSITE" id="PS00409">
    <property type="entry name" value="PROKAR_NTER_METHYL"/>
    <property type="match status" value="1"/>
</dbReference>
<dbReference type="PRINTS" id="PR00813">
    <property type="entry name" value="BCTERIALGSPG"/>
</dbReference>
<organism evidence="3 4">
    <name type="scientific">Pseudomonas kuykendallii</name>
    <dbReference type="NCBI Taxonomy" id="1007099"/>
    <lineage>
        <taxon>Bacteria</taxon>
        <taxon>Pseudomonadati</taxon>
        <taxon>Pseudomonadota</taxon>
        <taxon>Gammaproteobacteria</taxon>
        <taxon>Pseudomonadales</taxon>
        <taxon>Pseudomonadaceae</taxon>
        <taxon>Pseudomonas</taxon>
    </lineage>
</organism>
<protein>
    <submittedName>
        <fullName evidence="3">Type IV pilus assembly protein PilE</fullName>
    </submittedName>
</protein>
<dbReference type="SUPFAM" id="SSF54523">
    <property type="entry name" value="Pili subunits"/>
    <property type="match status" value="1"/>
</dbReference>